<dbReference type="SUPFAM" id="SSF50370">
    <property type="entry name" value="Ricin B-like lectins"/>
    <property type="match status" value="1"/>
</dbReference>
<dbReference type="Pfam" id="PF22669">
    <property type="entry name" value="Exo_endo_phos2"/>
    <property type="match status" value="1"/>
</dbReference>
<dbReference type="PROSITE" id="PS51752">
    <property type="entry name" value="JACALIN_LECTIN"/>
    <property type="match status" value="1"/>
</dbReference>
<evidence type="ECO:0000259" key="2">
    <source>
        <dbReference type="PROSITE" id="PS51752"/>
    </source>
</evidence>
<dbReference type="InterPro" id="IPR038772">
    <property type="entry name" value="Sph/SMPD2-like"/>
</dbReference>
<dbReference type="PANTHER" id="PTHR16320:SF1">
    <property type="entry name" value="SPHINGOMYELINASE DDB_G0288017"/>
    <property type="match status" value="1"/>
</dbReference>
<dbReference type="Gene3D" id="2.80.10.50">
    <property type="match status" value="3"/>
</dbReference>
<dbReference type="InterPro" id="IPR000772">
    <property type="entry name" value="Ricin_B_lectin"/>
</dbReference>
<dbReference type="SMART" id="SM00915">
    <property type="entry name" value="Jacalin"/>
    <property type="match status" value="1"/>
</dbReference>
<dbReference type="GO" id="GO:0004767">
    <property type="term" value="F:sphingomyelin phosphodiesterase activity"/>
    <property type="evidence" value="ECO:0007669"/>
    <property type="project" value="InterPro"/>
</dbReference>
<dbReference type="InterPro" id="IPR036691">
    <property type="entry name" value="Endo/exonu/phosph_ase_sf"/>
</dbReference>
<sequence length="590" mass="62929">MRRLLSCLATGALALTGLGVTVATAPPAAAATAAASGTFNVLSYNVAGLPEILSSASTDRETSTTAIGQRIASYDVVHVEEDFNYHAYLYAGDTSHAYRTPTSGGAGIGSGLNTLSKISYDEDDFERVGWNSCQWDSGDCLTPKGFTFMRERLAEGVYVDFYNLHTNAGTNDGDLASRADNLNQLTAFIQSHSAGNAVVVMGDTNTRYTRSGDTIAEFAATNGLTDAWVKNIRGGVAPVKGSDALVCDQTGATVPNTCEVVDKILYRGNGFVTLDSTSYNNEHAKFLESGTGLMLSDHDPITASFTWKTNPAFQFSDQFGGPHGDYFTDAAGVPWGAQATRISLRAGDRVDQVAVTLSNGTTLTHGGTGGTASSLTLGSTEYVTSAYLCQGKYNNTTRIFYAKFTTSLGRTLVGGSTTSDCVTRNAPAGWQIAGFHGRTGDELDKVGLIYTPNDFMLVNRATGKCLDVNNWSADDGANVQLWTCAGGANQRWRIEPLGDGTSRIVSTVSDKVLDVNDCGTSDGTNIQQWTWWDNACQRWTLTDTDSGWLRLTNPNSGKVADVADCAGADGTDVRLWTWLNNSCQQWQAVA</sequence>
<dbReference type="EMBL" id="JAAGLU010000015">
    <property type="protein sequence ID" value="NEC87955.1"/>
    <property type="molecule type" value="Genomic_DNA"/>
</dbReference>
<dbReference type="GO" id="GO:0046856">
    <property type="term" value="P:phosphatidylinositol dephosphorylation"/>
    <property type="evidence" value="ECO:0007669"/>
    <property type="project" value="InterPro"/>
</dbReference>
<feature type="domain" description="Jacalin-type lectin" evidence="2">
    <location>
        <begin position="313"/>
        <end position="452"/>
    </location>
</feature>
<dbReference type="GO" id="GO:0005737">
    <property type="term" value="C:cytoplasm"/>
    <property type="evidence" value="ECO:0007669"/>
    <property type="project" value="TreeGrafter"/>
</dbReference>
<proteinExistence type="predicted"/>
<dbReference type="Gene3D" id="2.100.10.30">
    <property type="entry name" value="Jacalin-like lectin domain"/>
    <property type="match status" value="1"/>
</dbReference>
<reference evidence="3" key="1">
    <citation type="submission" date="2020-01" db="EMBL/GenBank/DDBJ databases">
        <title>Insect and environment-associated Actinomycetes.</title>
        <authorList>
            <person name="Currrie C."/>
            <person name="Chevrette M."/>
            <person name="Carlson C."/>
            <person name="Stubbendieck R."/>
            <person name="Wendt-Pienkowski E."/>
        </authorList>
    </citation>
    <scope>NUCLEOTIDE SEQUENCE</scope>
    <source>
        <strain evidence="3">SID12501</strain>
    </source>
</reference>
<accession>A0A6B3BUA9</accession>
<dbReference type="PANTHER" id="PTHR16320">
    <property type="entry name" value="SPHINGOMYELINASE FAMILY MEMBER"/>
    <property type="match status" value="1"/>
</dbReference>
<dbReference type="AlphaFoldDB" id="A0A6B3BUA9"/>
<dbReference type="InterPro" id="IPR001229">
    <property type="entry name" value="Jacalin-like_lectin_dom"/>
</dbReference>
<protein>
    <submittedName>
        <fullName evidence="3">Endonuclease</fullName>
    </submittedName>
</protein>
<keyword evidence="3" id="KW-0540">Nuclease</keyword>
<organism evidence="3">
    <name type="scientific">Streptomyces sp. SID12501</name>
    <dbReference type="NCBI Taxonomy" id="2706042"/>
    <lineage>
        <taxon>Bacteria</taxon>
        <taxon>Bacillati</taxon>
        <taxon>Actinomycetota</taxon>
        <taxon>Actinomycetes</taxon>
        <taxon>Kitasatosporales</taxon>
        <taxon>Streptomycetaceae</taxon>
        <taxon>Streptomyces</taxon>
    </lineage>
</organism>
<keyword evidence="3" id="KW-0378">Hydrolase</keyword>
<dbReference type="GO" id="GO:0004519">
    <property type="term" value="F:endonuclease activity"/>
    <property type="evidence" value="ECO:0007669"/>
    <property type="project" value="UniProtKB-KW"/>
</dbReference>
<dbReference type="SUPFAM" id="SSF56219">
    <property type="entry name" value="DNase I-like"/>
    <property type="match status" value="1"/>
</dbReference>
<feature type="chain" id="PRO_5025666018" evidence="1">
    <location>
        <begin position="31"/>
        <end position="590"/>
    </location>
</feature>
<dbReference type="Gene3D" id="3.60.10.10">
    <property type="entry name" value="Endonuclease/exonuclease/phosphatase"/>
    <property type="match status" value="1"/>
</dbReference>
<dbReference type="Pfam" id="PF01419">
    <property type="entry name" value="Jacalin"/>
    <property type="match status" value="1"/>
</dbReference>
<dbReference type="InterPro" id="IPR000300">
    <property type="entry name" value="IPPc"/>
</dbReference>
<evidence type="ECO:0000313" key="3">
    <source>
        <dbReference type="EMBL" id="NEC87955.1"/>
    </source>
</evidence>
<dbReference type="SMART" id="SM00458">
    <property type="entry name" value="RICIN"/>
    <property type="match status" value="1"/>
</dbReference>
<dbReference type="InterPro" id="IPR036404">
    <property type="entry name" value="Jacalin-like_lectin_dom_sf"/>
</dbReference>
<dbReference type="Pfam" id="PF14200">
    <property type="entry name" value="RicinB_lectin_2"/>
    <property type="match status" value="2"/>
</dbReference>
<dbReference type="InterPro" id="IPR035992">
    <property type="entry name" value="Ricin_B-like_lectins"/>
</dbReference>
<keyword evidence="1" id="KW-0732">Signal</keyword>
<feature type="signal peptide" evidence="1">
    <location>
        <begin position="1"/>
        <end position="30"/>
    </location>
</feature>
<dbReference type="SUPFAM" id="SSF51101">
    <property type="entry name" value="Mannose-binding lectins"/>
    <property type="match status" value="1"/>
</dbReference>
<dbReference type="PROSITE" id="PS50231">
    <property type="entry name" value="RICIN_B_LECTIN"/>
    <property type="match status" value="1"/>
</dbReference>
<keyword evidence="3" id="KW-0255">Endonuclease</keyword>
<name>A0A6B3BUA9_9ACTN</name>
<dbReference type="CDD" id="cd09615">
    <property type="entry name" value="Jacalin_EEP"/>
    <property type="match status" value="1"/>
</dbReference>
<comment type="caution">
    <text evidence="3">The sequence shown here is derived from an EMBL/GenBank/DDBJ whole genome shotgun (WGS) entry which is preliminary data.</text>
</comment>
<dbReference type="CDD" id="cd00161">
    <property type="entry name" value="beta-trefoil_Ricin-like"/>
    <property type="match status" value="1"/>
</dbReference>
<evidence type="ECO:0000256" key="1">
    <source>
        <dbReference type="SAM" id="SignalP"/>
    </source>
</evidence>
<dbReference type="GO" id="GO:0016791">
    <property type="term" value="F:phosphatase activity"/>
    <property type="evidence" value="ECO:0007669"/>
    <property type="project" value="InterPro"/>
</dbReference>
<gene>
    <name evidence="3" type="ORF">G3I71_19445</name>
</gene>